<name>A0ABY7F105_MYAAR</name>
<accession>A0ABY7F105</accession>
<organism evidence="1 2">
    <name type="scientific">Mya arenaria</name>
    <name type="common">Soft-shell clam</name>
    <dbReference type="NCBI Taxonomy" id="6604"/>
    <lineage>
        <taxon>Eukaryota</taxon>
        <taxon>Metazoa</taxon>
        <taxon>Spiralia</taxon>
        <taxon>Lophotrochozoa</taxon>
        <taxon>Mollusca</taxon>
        <taxon>Bivalvia</taxon>
        <taxon>Autobranchia</taxon>
        <taxon>Heteroconchia</taxon>
        <taxon>Euheterodonta</taxon>
        <taxon>Imparidentia</taxon>
        <taxon>Neoheterodontei</taxon>
        <taxon>Myida</taxon>
        <taxon>Myoidea</taxon>
        <taxon>Myidae</taxon>
        <taxon>Mya</taxon>
    </lineage>
</organism>
<evidence type="ECO:0000313" key="2">
    <source>
        <dbReference type="Proteomes" id="UP001164746"/>
    </source>
</evidence>
<reference evidence="1" key="1">
    <citation type="submission" date="2022-11" db="EMBL/GenBank/DDBJ databases">
        <title>Centuries of genome instability and evolution in soft-shell clam transmissible cancer (bioRxiv).</title>
        <authorList>
            <person name="Hart S.F.M."/>
            <person name="Yonemitsu M.A."/>
            <person name="Giersch R.M."/>
            <person name="Beal B.F."/>
            <person name="Arriagada G."/>
            <person name="Davis B.W."/>
            <person name="Ostrander E.A."/>
            <person name="Goff S.P."/>
            <person name="Metzger M.J."/>
        </authorList>
    </citation>
    <scope>NUCLEOTIDE SEQUENCE</scope>
    <source>
        <strain evidence="1">MELC-2E11</strain>
        <tissue evidence="1">Siphon/mantle</tissue>
    </source>
</reference>
<dbReference type="Proteomes" id="UP001164746">
    <property type="component" value="Chromosome 9"/>
</dbReference>
<evidence type="ECO:0000313" key="1">
    <source>
        <dbReference type="EMBL" id="WAR15029.1"/>
    </source>
</evidence>
<proteinExistence type="predicted"/>
<sequence length="134" mass="15077">MDKKLGFEFYMYAAGYGFTHPEHPTNYNKECADLVLSRTVKFMQRHLQTANSTDKDSVFCDDPNCSYVGKLSILVPETVKEPKVSIQVSLTCQGTKLEAEACLPQQRAINFSICLDFLDTFQAGFDMSDTIVVE</sequence>
<keyword evidence="2" id="KW-1185">Reference proteome</keyword>
<dbReference type="EMBL" id="CP111020">
    <property type="protein sequence ID" value="WAR15029.1"/>
    <property type="molecule type" value="Genomic_DNA"/>
</dbReference>
<protein>
    <submittedName>
        <fullName evidence="1">Uncharacterized protein</fullName>
    </submittedName>
</protein>
<gene>
    <name evidence="1" type="ORF">MAR_005134</name>
</gene>